<keyword evidence="4" id="KW-1185">Reference proteome</keyword>
<feature type="transmembrane region" description="Helical" evidence="2">
    <location>
        <begin position="28"/>
        <end position="49"/>
    </location>
</feature>
<evidence type="ECO:0000256" key="1">
    <source>
        <dbReference type="SAM" id="MobiDB-lite"/>
    </source>
</evidence>
<organism evidence="3 4">
    <name type="scientific">Frondihabitans australicus</name>
    <dbReference type="NCBI Taxonomy" id="386892"/>
    <lineage>
        <taxon>Bacteria</taxon>
        <taxon>Bacillati</taxon>
        <taxon>Actinomycetota</taxon>
        <taxon>Actinomycetes</taxon>
        <taxon>Micrococcales</taxon>
        <taxon>Microbacteriaceae</taxon>
        <taxon>Frondihabitans</taxon>
    </lineage>
</organism>
<dbReference type="RefSeq" id="WP_147430114.1">
    <property type="nucleotide sequence ID" value="NZ_RBKS01000001.1"/>
</dbReference>
<name>A0A495IFX4_9MICO</name>
<keyword evidence="2" id="KW-1133">Transmembrane helix</keyword>
<evidence type="ECO:0000256" key="2">
    <source>
        <dbReference type="SAM" id="Phobius"/>
    </source>
</evidence>
<accession>A0A495IFX4</accession>
<gene>
    <name evidence="3" type="ORF">C8E83_1669</name>
</gene>
<evidence type="ECO:0000313" key="3">
    <source>
        <dbReference type="EMBL" id="RKR74550.1"/>
    </source>
</evidence>
<dbReference type="AlphaFoldDB" id="A0A495IFX4"/>
<feature type="region of interest" description="Disordered" evidence="1">
    <location>
        <begin position="213"/>
        <end position="235"/>
    </location>
</feature>
<feature type="transmembrane region" description="Helical" evidence="2">
    <location>
        <begin position="175"/>
        <end position="195"/>
    </location>
</feature>
<comment type="caution">
    <text evidence="3">The sequence shown here is derived from an EMBL/GenBank/DDBJ whole genome shotgun (WGS) entry which is preliminary data.</text>
</comment>
<proteinExistence type="predicted"/>
<keyword evidence="2" id="KW-0812">Transmembrane</keyword>
<protein>
    <submittedName>
        <fullName evidence="3">Uncharacterized protein</fullName>
    </submittedName>
</protein>
<evidence type="ECO:0000313" key="4">
    <source>
        <dbReference type="Proteomes" id="UP000280008"/>
    </source>
</evidence>
<dbReference type="EMBL" id="RBKS01000001">
    <property type="protein sequence ID" value="RKR74550.1"/>
    <property type="molecule type" value="Genomic_DNA"/>
</dbReference>
<feature type="transmembrane region" description="Helical" evidence="2">
    <location>
        <begin position="61"/>
        <end position="80"/>
    </location>
</feature>
<sequence length="235" mass="25131">MTWAQDVSGGWRLARPGLDEVYTPRRRALLLGGASAIGVVGSAVAHVLLRLGGESDPGAVAMAFALGWAAAAILPMVFGYRWRPPKGDSAAKTGPPPFRRGGVLLGDGAEKRITEAWRAGREPEVSIPERLAAARRAESLQAAMPRILLPQIAWLAFPLSYVAAIIALLPNFVPLVLMLSAVNAFVQFFGLLAMLGRTSAAIETAPDVPEHLEADGRKKRVPVKTLGTDHPDDYR</sequence>
<keyword evidence="2" id="KW-0472">Membrane</keyword>
<dbReference type="Proteomes" id="UP000280008">
    <property type="component" value="Unassembled WGS sequence"/>
</dbReference>
<feature type="transmembrane region" description="Helical" evidence="2">
    <location>
        <begin position="147"/>
        <end position="169"/>
    </location>
</feature>
<dbReference type="OrthoDB" id="9881153at2"/>
<reference evidence="3 4" key="1">
    <citation type="submission" date="2018-10" db="EMBL/GenBank/DDBJ databases">
        <title>Sequencing the genomes of 1000 actinobacteria strains.</title>
        <authorList>
            <person name="Klenk H.-P."/>
        </authorList>
    </citation>
    <scope>NUCLEOTIDE SEQUENCE [LARGE SCALE GENOMIC DNA]</scope>
    <source>
        <strain evidence="3 4">DSM 17894</strain>
    </source>
</reference>